<evidence type="ECO:0000256" key="5">
    <source>
        <dbReference type="ARBA" id="ARBA00023295"/>
    </source>
</evidence>
<dbReference type="InterPro" id="IPR052176">
    <property type="entry name" value="Glycosyl_Hydrlase_43_Enz"/>
</dbReference>
<dbReference type="AlphaFoldDB" id="A0A2I1M4P3"/>
<accession>A0A2I1M4P3</accession>
<feature type="site" description="Important for catalytic activity, responsible for pKa modulation of the active site Glu and correct orientation of both the proton donor and substrate" evidence="6">
    <location>
        <position position="139"/>
    </location>
</feature>
<dbReference type="RefSeq" id="WP_021617641.1">
    <property type="nucleotide sequence ID" value="NZ_JASODL010000003.1"/>
</dbReference>
<dbReference type="InterPro" id="IPR006710">
    <property type="entry name" value="Glyco_hydro_43"/>
</dbReference>
<keyword evidence="2" id="KW-0858">Xylan degradation</keyword>
<protein>
    <submittedName>
        <fullName evidence="8">Alpha-N-arabinofuranosidase</fullName>
    </submittedName>
</protein>
<dbReference type="SUPFAM" id="SSF75005">
    <property type="entry name" value="Arabinanase/levansucrase/invertase"/>
    <property type="match status" value="1"/>
</dbReference>
<evidence type="ECO:0000256" key="3">
    <source>
        <dbReference type="ARBA" id="ARBA00022801"/>
    </source>
</evidence>
<dbReference type="GO" id="GO:0045493">
    <property type="term" value="P:xylan catabolic process"/>
    <property type="evidence" value="ECO:0007669"/>
    <property type="project" value="UniProtKB-KW"/>
</dbReference>
<evidence type="ECO:0000256" key="7">
    <source>
        <dbReference type="RuleBase" id="RU361187"/>
    </source>
</evidence>
<proteinExistence type="inferred from homology"/>
<dbReference type="PANTHER" id="PTHR43772:SF2">
    <property type="entry name" value="PUTATIVE (AFU_ORTHOLOGUE AFUA_2G04480)-RELATED"/>
    <property type="match status" value="1"/>
</dbReference>
<keyword evidence="2" id="KW-0624">Polysaccharide degradation</keyword>
<sequence length="495" mass="55658">MNPYLPAGEYIPDAEPYIFGDRVYIYGSHDKFGAPIFCVGDYVCWSAPVSDLTDWRYEGVIYKKNQDPKNKLGLRLLFAPDVCQAADGRFYLYYAFDFMGIMGVAVSSCPTGPFEFYGHVHYADGTLWGRKTGDSLPFDPAVLVDDDNRVFLYSGFYTPVPAVITGGRKLRTDGGVVLELESDMLTIRTPEKLIFPKQGEGSFNNHEFFEASSIRKYNGLYYFVYSSRHNHELCYAVSTSPTHGFRFMGTLVSIGDLFLHSNDENHANNYLGNTHGGLLRLEDDFYIFYHRQTNRSSYARQACVEKLSYERDEYGAYRFNQAEITSSGVCESLSLSQPIEARLACNLWAHGHKTGRYDAKNPRKLFASHPYFTQDERDVAQGLGATQYVAHMGDGATAGFKYVRTEQLRAVRSISVRARANKQSPQQICGRIIVSADESGRQVLADIPVRNCSSQWSDFSASCILRTEKLAEAYSALYISFEGEGAVDLLSVRFA</sequence>
<dbReference type="CDD" id="cd18620">
    <property type="entry name" value="GH43_XylA-like"/>
    <property type="match status" value="1"/>
</dbReference>
<dbReference type="Proteomes" id="UP000242263">
    <property type="component" value="Unassembled WGS sequence"/>
</dbReference>
<dbReference type="Pfam" id="PF04616">
    <property type="entry name" value="Glyco_hydro_43"/>
    <property type="match status" value="1"/>
</dbReference>
<dbReference type="InterPro" id="IPR023296">
    <property type="entry name" value="Glyco_hydro_beta-prop_sf"/>
</dbReference>
<evidence type="ECO:0000313" key="8">
    <source>
        <dbReference type="EMBL" id="PKZ15102.1"/>
    </source>
</evidence>
<comment type="similarity">
    <text evidence="1 7">Belongs to the glycosyl hydrolase 43 family.</text>
</comment>
<dbReference type="EMBL" id="PKGU01000003">
    <property type="protein sequence ID" value="PKZ15102.1"/>
    <property type="molecule type" value="Genomic_DNA"/>
</dbReference>
<keyword evidence="4" id="KW-0119">Carbohydrate metabolism</keyword>
<dbReference type="PANTHER" id="PTHR43772">
    <property type="entry name" value="ENDO-1,4-BETA-XYLANASE"/>
    <property type="match status" value="1"/>
</dbReference>
<evidence type="ECO:0000256" key="6">
    <source>
        <dbReference type="PIRSR" id="PIRSR606710-2"/>
    </source>
</evidence>
<evidence type="ECO:0000256" key="1">
    <source>
        <dbReference type="ARBA" id="ARBA00009865"/>
    </source>
</evidence>
<dbReference type="Gene3D" id="2.115.10.20">
    <property type="entry name" value="Glycosyl hydrolase domain, family 43"/>
    <property type="match status" value="1"/>
</dbReference>
<keyword evidence="5 7" id="KW-0326">Glycosidase</keyword>
<evidence type="ECO:0000256" key="4">
    <source>
        <dbReference type="ARBA" id="ARBA00023277"/>
    </source>
</evidence>
<evidence type="ECO:0000313" key="9">
    <source>
        <dbReference type="Proteomes" id="UP000242263"/>
    </source>
</evidence>
<organism evidence="8 9">
    <name type="scientific">Alloscardovia omnicolens</name>
    <dbReference type="NCBI Taxonomy" id="419015"/>
    <lineage>
        <taxon>Bacteria</taxon>
        <taxon>Bacillati</taxon>
        <taxon>Actinomycetota</taxon>
        <taxon>Actinomycetes</taxon>
        <taxon>Bifidobacteriales</taxon>
        <taxon>Bifidobacteriaceae</taxon>
        <taxon>Alloscardovia</taxon>
    </lineage>
</organism>
<gene>
    <name evidence="8" type="ORF">CYJ32_06330</name>
</gene>
<dbReference type="GO" id="GO:0004553">
    <property type="term" value="F:hydrolase activity, hydrolyzing O-glycosyl compounds"/>
    <property type="evidence" value="ECO:0007669"/>
    <property type="project" value="InterPro"/>
</dbReference>
<reference evidence="8 9" key="1">
    <citation type="submission" date="2017-12" db="EMBL/GenBank/DDBJ databases">
        <title>Phylogenetic diversity of female urinary microbiome.</title>
        <authorList>
            <person name="Thomas-White K."/>
            <person name="Wolfe A.J."/>
        </authorList>
    </citation>
    <scope>NUCLEOTIDE SEQUENCE [LARGE SCALE GENOMIC DNA]</scope>
    <source>
        <strain evidence="8 9">UMB0064</strain>
    </source>
</reference>
<comment type="caution">
    <text evidence="8">The sequence shown here is derived from an EMBL/GenBank/DDBJ whole genome shotgun (WGS) entry which is preliminary data.</text>
</comment>
<keyword evidence="3 7" id="KW-0378">Hydrolase</keyword>
<name>A0A2I1M4P3_9BIFI</name>
<evidence type="ECO:0000256" key="2">
    <source>
        <dbReference type="ARBA" id="ARBA00022651"/>
    </source>
</evidence>